<evidence type="ECO:0000256" key="10">
    <source>
        <dbReference type="ARBA" id="ARBA00023136"/>
    </source>
</evidence>
<dbReference type="GO" id="GO:0005886">
    <property type="term" value="C:plasma membrane"/>
    <property type="evidence" value="ECO:0007669"/>
    <property type="project" value="UniProtKB-SubCell"/>
</dbReference>
<evidence type="ECO:0000256" key="14">
    <source>
        <dbReference type="SAM" id="Phobius"/>
    </source>
</evidence>
<dbReference type="OrthoDB" id="9810181at2"/>
<sequence length="491" mass="52319">MSTLYVWWGIALFVLLSLLIAYMARSGKATSLSDYFLANRSLGGGVSALSYSATTFSAFMLVGLAGLTYQGGVGALGFELIYLSGMVLFAFFGPRFWLVGKRFGYVTPSELLGDRYGSQAVAAVTALASCLFLIPYSAVQLAGVGYLLEGMTGGGISFTTGAVLATVLAVLLSWIAGMRSVAWTDAFQALVMIITATWVVLIVIDGLGGFSAFFGTLEARKPELLAVPGNGFFSISTFIGLTLPWFFFSISNPQVSQRMFMPKNLGEMRRMLIIFLIFGFLYTLVAVLWGFSAAVHFPSLSSPDLATPRLLASDLVPPVLAVVVMVGIMAAAISTVDSILLTLSSLFARDLYGVMQKKTDVDKQLMVGKVVIPVIAVLAYAFASLKLNLIAVLAVSSSAGLLVLVPAILGAFLWKGGTASGVLASVIGGGLLVIGLEWTQTRWLGQASGVWGLIISLVLFIGVSLVTRPPRDAADRFLGYLHRALKERNVW</sequence>
<evidence type="ECO:0000256" key="8">
    <source>
        <dbReference type="ARBA" id="ARBA00023053"/>
    </source>
</evidence>
<protein>
    <submittedName>
        <fullName evidence="15">Solute:Na+ symporter, SSS family</fullName>
    </submittedName>
</protein>
<dbReference type="Proteomes" id="UP000186795">
    <property type="component" value="Unassembled WGS sequence"/>
</dbReference>
<name>A0A1N7NM04_9BACL</name>
<evidence type="ECO:0000313" key="16">
    <source>
        <dbReference type="Proteomes" id="UP000186795"/>
    </source>
</evidence>
<feature type="transmembrane region" description="Helical" evidence="14">
    <location>
        <begin position="389"/>
        <end position="414"/>
    </location>
</feature>
<gene>
    <name evidence="15" type="ORF">SAMN05421790_10995</name>
</gene>
<feature type="transmembrane region" description="Helical" evidence="14">
    <location>
        <begin position="450"/>
        <end position="467"/>
    </location>
</feature>
<evidence type="ECO:0000256" key="5">
    <source>
        <dbReference type="ARBA" id="ARBA00022692"/>
    </source>
</evidence>
<evidence type="ECO:0000256" key="12">
    <source>
        <dbReference type="ARBA" id="ARBA00033708"/>
    </source>
</evidence>
<feature type="transmembrane region" description="Helical" evidence="14">
    <location>
        <begin position="232"/>
        <end position="250"/>
    </location>
</feature>
<keyword evidence="3" id="KW-0813">Transport</keyword>
<feature type="transmembrane region" description="Helical" evidence="14">
    <location>
        <begin position="45"/>
        <end position="68"/>
    </location>
</feature>
<dbReference type="InterPro" id="IPR001734">
    <property type="entry name" value="Na/solute_symporter"/>
</dbReference>
<dbReference type="GO" id="GO:0015293">
    <property type="term" value="F:symporter activity"/>
    <property type="evidence" value="ECO:0007669"/>
    <property type="project" value="UniProtKB-KW"/>
</dbReference>
<evidence type="ECO:0000256" key="4">
    <source>
        <dbReference type="ARBA" id="ARBA00022475"/>
    </source>
</evidence>
<dbReference type="EMBL" id="FTOD01000009">
    <property type="protein sequence ID" value="SIS99300.1"/>
    <property type="molecule type" value="Genomic_DNA"/>
</dbReference>
<evidence type="ECO:0000256" key="3">
    <source>
        <dbReference type="ARBA" id="ARBA00022448"/>
    </source>
</evidence>
<proteinExistence type="inferred from homology"/>
<comment type="similarity">
    <text evidence="2 13">Belongs to the sodium:solute symporter (SSF) (TC 2.A.21) family.</text>
</comment>
<feature type="transmembrane region" description="Helical" evidence="14">
    <location>
        <begin position="80"/>
        <end position="99"/>
    </location>
</feature>
<evidence type="ECO:0000256" key="6">
    <source>
        <dbReference type="ARBA" id="ARBA00022847"/>
    </source>
</evidence>
<feature type="transmembrane region" description="Helical" evidence="14">
    <location>
        <begin position="271"/>
        <end position="295"/>
    </location>
</feature>
<feature type="transmembrane region" description="Helical" evidence="14">
    <location>
        <begin position="421"/>
        <end position="438"/>
    </location>
</feature>
<evidence type="ECO:0000256" key="11">
    <source>
        <dbReference type="ARBA" id="ARBA00023201"/>
    </source>
</evidence>
<evidence type="ECO:0000256" key="13">
    <source>
        <dbReference type="RuleBase" id="RU362091"/>
    </source>
</evidence>
<accession>A0A1N7NM04</accession>
<feature type="transmembrane region" description="Helical" evidence="14">
    <location>
        <begin position="154"/>
        <end position="177"/>
    </location>
</feature>
<keyword evidence="9" id="KW-0406">Ion transport</keyword>
<keyword evidence="10 14" id="KW-0472">Membrane</keyword>
<feature type="transmembrane region" description="Helical" evidence="14">
    <location>
        <begin position="364"/>
        <end position="383"/>
    </location>
</feature>
<dbReference type="Pfam" id="PF00474">
    <property type="entry name" value="SSF"/>
    <property type="match status" value="1"/>
</dbReference>
<dbReference type="AlphaFoldDB" id="A0A1N7NM04"/>
<comment type="subcellular location">
    <subcellularLocation>
        <location evidence="1">Cell membrane</location>
        <topology evidence="1">Multi-pass membrane protein</topology>
    </subcellularLocation>
</comment>
<comment type="catalytic activity">
    <reaction evidence="12">
        <text>L-proline(in) + Na(+)(in) = L-proline(out) + Na(+)(out)</text>
        <dbReference type="Rhea" id="RHEA:28967"/>
        <dbReference type="ChEBI" id="CHEBI:29101"/>
        <dbReference type="ChEBI" id="CHEBI:60039"/>
    </reaction>
</comment>
<evidence type="ECO:0000256" key="9">
    <source>
        <dbReference type="ARBA" id="ARBA00023065"/>
    </source>
</evidence>
<keyword evidence="5 14" id="KW-0812">Transmembrane</keyword>
<dbReference type="PANTHER" id="PTHR48086">
    <property type="entry name" value="SODIUM/PROLINE SYMPORTER-RELATED"/>
    <property type="match status" value="1"/>
</dbReference>
<keyword evidence="8" id="KW-0915">Sodium</keyword>
<evidence type="ECO:0000256" key="1">
    <source>
        <dbReference type="ARBA" id="ARBA00004651"/>
    </source>
</evidence>
<evidence type="ECO:0000256" key="7">
    <source>
        <dbReference type="ARBA" id="ARBA00022989"/>
    </source>
</evidence>
<feature type="transmembrane region" description="Helical" evidence="14">
    <location>
        <begin position="6"/>
        <end position="24"/>
    </location>
</feature>
<reference evidence="16" key="1">
    <citation type="submission" date="2017-01" db="EMBL/GenBank/DDBJ databases">
        <authorList>
            <person name="Varghese N."/>
            <person name="Submissions S."/>
        </authorList>
    </citation>
    <scope>NUCLEOTIDE SEQUENCE [LARGE SCALE GENOMIC DNA]</scope>
    <source>
        <strain evidence="16">DSM 45196</strain>
    </source>
</reference>
<organism evidence="15 16">
    <name type="scientific">Kroppenstedtia eburnea</name>
    <dbReference type="NCBI Taxonomy" id="714067"/>
    <lineage>
        <taxon>Bacteria</taxon>
        <taxon>Bacillati</taxon>
        <taxon>Bacillota</taxon>
        <taxon>Bacilli</taxon>
        <taxon>Bacillales</taxon>
        <taxon>Thermoactinomycetaceae</taxon>
        <taxon>Kroppenstedtia</taxon>
    </lineage>
</organism>
<evidence type="ECO:0000313" key="15">
    <source>
        <dbReference type="EMBL" id="SIS99300.1"/>
    </source>
</evidence>
<evidence type="ECO:0000256" key="2">
    <source>
        <dbReference type="ARBA" id="ARBA00006434"/>
    </source>
</evidence>
<dbReference type="Gene3D" id="1.20.1730.10">
    <property type="entry name" value="Sodium/glucose cotransporter"/>
    <property type="match status" value="1"/>
</dbReference>
<keyword evidence="7 14" id="KW-1133">Transmembrane helix</keyword>
<dbReference type="GO" id="GO:0006814">
    <property type="term" value="P:sodium ion transport"/>
    <property type="evidence" value="ECO:0007669"/>
    <property type="project" value="UniProtKB-KW"/>
</dbReference>
<dbReference type="RefSeq" id="WP_076525719.1">
    <property type="nucleotide sequence ID" value="NZ_CP048103.1"/>
</dbReference>
<feature type="transmembrane region" description="Helical" evidence="14">
    <location>
        <begin position="120"/>
        <end position="148"/>
    </location>
</feature>
<feature type="transmembrane region" description="Helical" evidence="14">
    <location>
        <begin position="315"/>
        <end position="343"/>
    </location>
</feature>
<keyword evidence="16" id="KW-1185">Reference proteome</keyword>
<dbReference type="InterPro" id="IPR038377">
    <property type="entry name" value="Na/Glc_symporter_sf"/>
</dbReference>
<dbReference type="InterPro" id="IPR050277">
    <property type="entry name" value="Sodium:Solute_Symporter"/>
</dbReference>
<dbReference type="PANTHER" id="PTHR48086:SF3">
    <property type="entry name" value="SODIUM_PROLINE SYMPORTER"/>
    <property type="match status" value="1"/>
</dbReference>
<keyword evidence="11" id="KW-0739">Sodium transport</keyword>
<dbReference type="PROSITE" id="PS50283">
    <property type="entry name" value="NA_SOLUT_SYMP_3"/>
    <property type="match status" value="1"/>
</dbReference>
<keyword evidence="4" id="KW-1003">Cell membrane</keyword>
<keyword evidence="6" id="KW-0769">Symport</keyword>
<feature type="transmembrane region" description="Helical" evidence="14">
    <location>
        <begin position="189"/>
        <end position="212"/>
    </location>
</feature>
<dbReference type="CDD" id="cd10322">
    <property type="entry name" value="SLC5sbd"/>
    <property type="match status" value="1"/>
</dbReference>